<gene>
    <name evidence="1" type="ORF">PN492_11520</name>
</gene>
<keyword evidence="2" id="KW-1185">Reference proteome</keyword>
<evidence type="ECO:0000313" key="1">
    <source>
        <dbReference type="EMBL" id="MDB9487168.1"/>
    </source>
</evidence>
<evidence type="ECO:0000313" key="2">
    <source>
        <dbReference type="Proteomes" id="UP001212123"/>
    </source>
</evidence>
<protein>
    <submittedName>
        <fullName evidence="1">Uncharacterized protein</fullName>
    </submittedName>
</protein>
<name>A0ABT5A6S8_9CYAN</name>
<dbReference type="Proteomes" id="UP001212123">
    <property type="component" value="Unassembled WGS sequence"/>
</dbReference>
<organism evidence="1 2">
    <name type="scientific">Dolichospermum circinale CS-537/01</name>
    <dbReference type="NCBI Taxonomy" id="3021739"/>
    <lineage>
        <taxon>Bacteria</taxon>
        <taxon>Bacillati</taxon>
        <taxon>Cyanobacteriota</taxon>
        <taxon>Cyanophyceae</taxon>
        <taxon>Nostocales</taxon>
        <taxon>Aphanizomenonaceae</taxon>
        <taxon>Dolichospermum</taxon>
        <taxon>Dolichospermum circinale</taxon>
    </lineage>
</organism>
<accession>A0ABT5A6S8</accession>
<reference evidence="1 2" key="1">
    <citation type="submission" date="2023-01" db="EMBL/GenBank/DDBJ databases">
        <title>Genomes from the Australian National Cyanobacteria Reference Collection.</title>
        <authorList>
            <person name="Willis A."/>
            <person name="Lee E.M.F."/>
        </authorList>
    </citation>
    <scope>NUCLEOTIDE SEQUENCE [LARGE SCALE GENOMIC DNA]</scope>
    <source>
        <strain evidence="1 2">CS-537/01</strain>
    </source>
</reference>
<proteinExistence type="predicted"/>
<sequence length="134" mass="14521">MNEKLNISQDRLALLAELTEAGIKHNPDKIVKIAKQANGKIVFLEEGKITKRASGLAHILKEHKEDFARRGISEEEIPDAVIAAVTSGTFLGYQGTAEPPREIYEVIFNGKKQLIAVTVGDNGYIVGANPASLP</sequence>
<dbReference type="EMBL" id="JAQMTU010000068">
    <property type="protein sequence ID" value="MDB9487168.1"/>
    <property type="molecule type" value="Genomic_DNA"/>
</dbReference>
<comment type="caution">
    <text evidence="1">The sequence shown here is derived from an EMBL/GenBank/DDBJ whole genome shotgun (WGS) entry which is preliminary data.</text>
</comment>
<dbReference type="RefSeq" id="WP_028082210.1">
    <property type="nucleotide sequence ID" value="NZ_JAQMTU010000068.1"/>
</dbReference>